<evidence type="ECO:0008006" key="3">
    <source>
        <dbReference type="Google" id="ProtNLM"/>
    </source>
</evidence>
<dbReference type="SUPFAM" id="SSF158745">
    <property type="entry name" value="LanC-like"/>
    <property type="match status" value="1"/>
</dbReference>
<dbReference type="Proteomes" id="UP000537718">
    <property type="component" value="Unassembled WGS sequence"/>
</dbReference>
<dbReference type="EMBL" id="JACHCF010000006">
    <property type="protein sequence ID" value="MBB5621664.1"/>
    <property type="molecule type" value="Genomic_DNA"/>
</dbReference>
<sequence>MKTSKETTLNNKLDTFLSELAKLVLLHANFSDDIGLYYGKTGAAMFLYHFEAYKENEIYYDFANEITLEIIDGINDGNLNYTNGLSGVGWGINYLVRNDFIAIPADTNIFSNIDSKIIKSLLPVNLDTESMGSASYIHASLHQSSIIKQNLEYLLKEEKIIAFMEKMLSSLEAIKSITEKHFFHELKSMKNPVWINLIEKVAQIGVFIAKEGNHQLHPHLLEKTKEAYFLMSRKLLSFLFNLIIKEKQLLSAIYYDVRKMLFTLYNSYLQMPEYTDKVNLDNEFTVAVLTLEDFFPTSPYPHPAADVQALAALANIIQRVNHGSYHRFFEKILKNMLISYPDQKSLITAFINHKRELNIGIAGLSGLGLVILQYLTPGPLPWNESLLLN</sequence>
<reference evidence="1 2" key="1">
    <citation type="submission" date="2020-08" db="EMBL/GenBank/DDBJ databases">
        <title>Genomic Encyclopedia of Type Strains, Phase IV (KMG-V): Genome sequencing to study the core and pangenomes of soil and plant-associated prokaryotes.</title>
        <authorList>
            <person name="Whitman W."/>
        </authorList>
    </citation>
    <scope>NUCLEOTIDE SEQUENCE [LARGE SCALE GENOMIC DNA]</scope>
    <source>
        <strain evidence="1 2">MP7CTX6</strain>
    </source>
</reference>
<accession>A0A7W8YTT5</accession>
<dbReference type="Gene3D" id="1.50.10.20">
    <property type="match status" value="1"/>
</dbReference>
<name>A0A7W8YTT5_9SPHI</name>
<evidence type="ECO:0000313" key="1">
    <source>
        <dbReference type="EMBL" id="MBB5621664.1"/>
    </source>
</evidence>
<protein>
    <recommendedName>
        <fullName evidence="3">Lanthionine synthetase-like protein</fullName>
    </recommendedName>
</protein>
<organism evidence="1 2">
    <name type="scientific">Pedobacter cryoconitis</name>
    <dbReference type="NCBI Taxonomy" id="188932"/>
    <lineage>
        <taxon>Bacteria</taxon>
        <taxon>Pseudomonadati</taxon>
        <taxon>Bacteroidota</taxon>
        <taxon>Sphingobacteriia</taxon>
        <taxon>Sphingobacteriales</taxon>
        <taxon>Sphingobacteriaceae</taxon>
        <taxon>Pedobacter</taxon>
    </lineage>
</organism>
<comment type="caution">
    <text evidence="1">The sequence shown here is derived from an EMBL/GenBank/DDBJ whole genome shotgun (WGS) entry which is preliminary data.</text>
</comment>
<evidence type="ECO:0000313" key="2">
    <source>
        <dbReference type="Proteomes" id="UP000537718"/>
    </source>
</evidence>
<gene>
    <name evidence="1" type="ORF">HDE69_002727</name>
</gene>
<dbReference type="RefSeq" id="WP_183867627.1">
    <property type="nucleotide sequence ID" value="NZ_JACHCF010000006.1"/>
</dbReference>
<proteinExistence type="predicted"/>
<dbReference type="AlphaFoldDB" id="A0A7W8YTT5"/>